<dbReference type="RefSeq" id="WP_100745715.1">
    <property type="nucleotide sequence ID" value="NZ_NPEF02000013.1"/>
</dbReference>
<organism evidence="3">
    <name type="scientific">Leptospira ellisii</name>
    <dbReference type="NCBI Taxonomy" id="2023197"/>
    <lineage>
        <taxon>Bacteria</taxon>
        <taxon>Pseudomonadati</taxon>
        <taxon>Spirochaetota</taxon>
        <taxon>Spirochaetia</taxon>
        <taxon>Leptospirales</taxon>
        <taxon>Leptospiraceae</taxon>
        <taxon>Leptospira</taxon>
    </lineage>
</organism>
<dbReference type="EMBL" id="NPEF01000044">
    <property type="protein sequence ID" value="PJZ93773.1"/>
    <property type="molecule type" value="Genomic_DNA"/>
</dbReference>
<evidence type="ECO:0000313" key="2">
    <source>
        <dbReference type="EMBL" id="MDV6236425.1"/>
    </source>
</evidence>
<reference evidence="3" key="1">
    <citation type="submission" date="2017-07" db="EMBL/GenBank/DDBJ databases">
        <title>Leptospira spp. isolated from tropical soils.</title>
        <authorList>
            <person name="Thibeaux R."/>
            <person name="Iraola G."/>
            <person name="Ferres I."/>
            <person name="Bierque E."/>
            <person name="Girault D."/>
            <person name="Soupe-Gilbert M.-E."/>
            <person name="Picardeau M."/>
            <person name="Goarant C."/>
        </authorList>
    </citation>
    <scope>NUCLEOTIDE SEQUENCE [LARGE SCALE GENOMIC DNA]</scope>
    <source>
        <strain evidence="3">ATI7-C-A5</strain>
    </source>
</reference>
<evidence type="ECO:0008006" key="5">
    <source>
        <dbReference type="Google" id="ProtNLM"/>
    </source>
</evidence>
<reference evidence="2 4" key="2">
    <citation type="journal article" date="2018" name="Microb. Genom.">
        <title>Deciphering the unexplored Leptospira diversity from soils uncovers genomic evolution to virulence.</title>
        <authorList>
            <person name="Thibeaux R."/>
            <person name="Iraola G."/>
            <person name="Ferres I."/>
            <person name="Bierque E."/>
            <person name="Girault D."/>
            <person name="Soupe-Gilbert M.E."/>
            <person name="Picardeau M."/>
            <person name="Goarant C."/>
        </authorList>
    </citation>
    <scope>NUCLEOTIDE SEQUENCE [LARGE SCALE GENOMIC DNA]</scope>
    <source>
        <strain evidence="2 4">ATI7-C-A5</strain>
    </source>
</reference>
<feature type="transmembrane region" description="Helical" evidence="1">
    <location>
        <begin position="156"/>
        <end position="185"/>
    </location>
</feature>
<reference evidence="2" key="3">
    <citation type="submission" date="2023-10" db="EMBL/GenBank/DDBJ databases">
        <authorList>
            <person name="Picardeau M."/>
            <person name="Thibeaux R."/>
        </authorList>
    </citation>
    <scope>NUCLEOTIDE SEQUENCE</scope>
    <source>
        <strain evidence="2">ATI7-C-A5</strain>
    </source>
</reference>
<evidence type="ECO:0000313" key="4">
    <source>
        <dbReference type="Proteomes" id="UP000232122"/>
    </source>
</evidence>
<gene>
    <name evidence="2" type="ORF">CH379_012385</name>
    <name evidence="3" type="ORF">CH379_06070</name>
</gene>
<dbReference type="OrthoDB" id="345548at2"/>
<feature type="transmembrane region" description="Helical" evidence="1">
    <location>
        <begin position="12"/>
        <end position="32"/>
    </location>
</feature>
<evidence type="ECO:0000256" key="1">
    <source>
        <dbReference type="SAM" id="Phobius"/>
    </source>
</evidence>
<evidence type="ECO:0000313" key="3">
    <source>
        <dbReference type="EMBL" id="PJZ93773.1"/>
    </source>
</evidence>
<accession>A0A2N0BPL0</accession>
<keyword evidence="1" id="KW-0812">Transmembrane</keyword>
<dbReference type="AlphaFoldDB" id="A0A2N0BB77"/>
<feature type="transmembrane region" description="Helical" evidence="1">
    <location>
        <begin position="123"/>
        <end position="150"/>
    </location>
</feature>
<accession>A0A2N0BB77</accession>
<dbReference type="EMBL" id="NPEF02000013">
    <property type="protein sequence ID" value="MDV6236425.1"/>
    <property type="molecule type" value="Genomic_DNA"/>
</dbReference>
<proteinExistence type="predicted"/>
<feature type="transmembrane region" description="Helical" evidence="1">
    <location>
        <begin position="271"/>
        <end position="291"/>
    </location>
</feature>
<sequence>MDLERNNKANPILLFLSAIGLAIVLSALYNWFGEPLNPEALEILANLRSLTEEGKFFSDQAPLPFLILDVWKSITGLNYTTAFYSLSAFVFSICIHLIGFGLQRETWRPNHYLLAYLSAITPLTFFMPLFFYPELFSLTFLIVLFLAFRMETLGDIFLLVFCILASLFSHFTVFFTGMTIFVIKAGTVGIRERKKHQSVFFKRRNIPQLVLLVYLGIFLTLLTVLINVDFYGPKSFEAFYKIFWKYILNFGPLFLILYAGNFLLKSEKELNTIAASAVLFVALLVSAYFSVKPTSGVNAVKLNSFVKDLIQLKGREVIRTDEAIYAGPAVSSYVYFHTKQRLQSFKPKEWKNRDYLFLEEVWLADKREMLKRYKFRTPQFLFLSGEQILITGFLAKTIASEKENTQIKIQVEKANLQLSEKNGEKGLNRFLTGILSSGVLSPVSETNP</sequence>
<keyword evidence="1" id="KW-1133">Transmembrane helix</keyword>
<keyword evidence="4" id="KW-1185">Reference proteome</keyword>
<comment type="caution">
    <text evidence="3">The sequence shown here is derived from an EMBL/GenBank/DDBJ whole genome shotgun (WGS) entry which is preliminary data.</text>
</comment>
<protein>
    <recommendedName>
        <fullName evidence="5">Dolichyl-phosphate-mannose-protein mannosyltransferase</fullName>
    </recommendedName>
</protein>
<feature type="transmembrane region" description="Helical" evidence="1">
    <location>
        <begin position="82"/>
        <end position="102"/>
    </location>
</feature>
<feature type="transmembrane region" description="Helical" evidence="1">
    <location>
        <begin position="206"/>
        <end position="226"/>
    </location>
</feature>
<name>A0A2N0BB77_9LEPT</name>
<keyword evidence="1" id="KW-0472">Membrane</keyword>
<feature type="transmembrane region" description="Helical" evidence="1">
    <location>
        <begin position="246"/>
        <end position="264"/>
    </location>
</feature>
<dbReference type="Proteomes" id="UP000232122">
    <property type="component" value="Unassembled WGS sequence"/>
</dbReference>